<feature type="transmembrane region" description="Helical" evidence="2">
    <location>
        <begin position="184"/>
        <end position="205"/>
    </location>
</feature>
<evidence type="ECO:0000256" key="1">
    <source>
        <dbReference type="SAM" id="MobiDB-lite"/>
    </source>
</evidence>
<keyword evidence="2" id="KW-1133">Transmembrane helix</keyword>
<proteinExistence type="predicted"/>
<evidence type="ECO:0000256" key="2">
    <source>
        <dbReference type="SAM" id="Phobius"/>
    </source>
</evidence>
<feature type="transmembrane region" description="Helical" evidence="2">
    <location>
        <begin position="15"/>
        <end position="42"/>
    </location>
</feature>
<dbReference type="Proteomes" id="UP000094385">
    <property type="component" value="Unassembled WGS sequence"/>
</dbReference>
<reference evidence="3 4" key="1">
    <citation type="journal article" date="2016" name="Proc. Natl. Acad. Sci. U.S.A.">
        <title>Comparative genomics of biotechnologically important yeasts.</title>
        <authorList>
            <person name="Riley R."/>
            <person name="Haridas S."/>
            <person name="Wolfe K.H."/>
            <person name="Lopes M.R."/>
            <person name="Hittinger C.T."/>
            <person name="Goeker M."/>
            <person name="Salamov A.A."/>
            <person name="Wisecaver J.H."/>
            <person name="Long T.M."/>
            <person name="Calvey C.H."/>
            <person name="Aerts A.L."/>
            <person name="Barry K.W."/>
            <person name="Choi C."/>
            <person name="Clum A."/>
            <person name="Coughlan A.Y."/>
            <person name="Deshpande S."/>
            <person name="Douglass A.P."/>
            <person name="Hanson S.J."/>
            <person name="Klenk H.-P."/>
            <person name="LaButti K.M."/>
            <person name="Lapidus A."/>
            <person name="Lindquist E.A."/>
            <person name="Lipzen A.M."/>
            <person name="Meier-Kolthoff J.P."/>
            <person name="Ohm R.A."/>
            <person name="Otillar R.P."/>
            <person name="Pangilinan J.L."/>
            <person name="Peng Y."/>
            <person name="Rokas A."/>
            <person name="Rosa C.A."/>
            <person name="Scheuner C."/>
            <person name="Sibirny A.A."/>
            <person name="Slot J.C."/>
            <person name="Stielow J.B."/>
            <person name="Sun H."/>
            <person name="Kurtzman C.P."/>
            <person name="Blackwell M."/>
            <person name="Grigoriev I.V."/>
            <person name="Jeffries T.W."/>
        </authorList>
    </citation>
    <scope>NUCLEOTIDE SEQUENCE [LARGE SCALE GENOMIC DNA]</scope>
    <source>
        <strain evidence="3 4">NRRL Y-11557</strain>
    </source>
</reference>
<dbReference type="EMBL" id="KV454300">
    <property type="protein sequence ID" value="ODQ70440.1"/>
    <property type="molecule type" value="Genomic_DNA"/>
</dbReference>
<keyword evidence="4" id="KW-1185">Reference proteome</keyword>
<dbReference type="OrthoDB" id="2896006at2759"/>
<evidence type="ECO:0000313" key="3">
    <source>
        <dbReference type="EMBL" id="ODQ70440.1"/>
    </source>
</evidence>
<feature type="transmembrane region" description="Helical" evidence="2">
    <location>
        <begin position="226"/>
        <end position="246"/>
    </location>
</feature>
<dbReference type="AlphaFoldDB" id="A0A1E3PYL9"/>
<gene>
    <name evidence="3" type="ORF">LIPSTDRAFT_65536</name>
</gene>
<sequence>MNAQIDIPNGPANKLFLAGAVGAVALFLLRYVAIVILALTAVEEPHNGHSRLSSESSKRFVSEDGDVDGTQPVLERNLMYGAQGTIVTSSIVRTEAYLRHEAVPEAGDRVDDAQLEARRLERNLTYAGRHPVTSSLRRTAVYLRHEAGPWSLFRGMSVYIAKRVAMGFYKDLGSLILPNILQPLLSLIVELCVAPFSLVLTHIIVTVPTKRTWVFRFRHTPLRLSVLTLPVLVTEFIVHKFVYLLHPTLIAKVAMPSKAQGGLGGLPIFFGVLMFLLGCATYLSLFLFVSVPATIVRIRVQASLLPDGEEPIVPFDRKSFGTISSLRDAMYGLVSTWKTVGSSDRKRYFKSIVKFYVIGAAVEGVIILFVLVEILLQKESPGIAQSLKEVRDMLLKKPEECCRSLE</sequence>
<protein>
    <submittedName>
        <fullName evidence="3">Uncharacterized protein</fullName>
    </submittedName>
</protein>
<feature type="transmembrane region" description="Helical" evidence="2">
    <location>
        <begin position="355"/>
        <end position="376"/>
    </location>
</feature>
<keyword evidence="2" id="KW-0472">Membrane</keyword>
<dbReference type="STRING" id="675824.A0A1E3PYL9"/>
<evidence type="ECO:0000313" key="4">
    <source>
        <dbReference type="Proteomes" id="UP000094385"/>
    </source>
</evidence>
<accession>A0A1E3PYL9</accession>
<organism evidence="3 4">
    <name type="scientific">Lipomyces starkeyi NRRL Y-11557</name>
    <dbReference type="NCBI Taxonomy" id="675824"/>
    <lineage>
        <taxon>Eukaryota</taxon>
        <taxon>Fungi</taxon>
        <taxon>Dikarya</taxon>
        <taxon>Ascomycota</taxon>
        <taxon>Saccharomycotina</taxon>
        <taxon>Lipomycetes</taxon>
        <taxon>Lipomycetales</taxon>
        <taxon>Lipomycetaceae</taxon>
        <taxon>Lipomyces</taxon>
    </lineage>
</organism>
<name>A0A1E3PYL9_LIPST</name>
<feature type="region of interest" description="Disordered" evidence="1">
    <location>
        <begin position="47"/>
        <end position="66"/>
    </location>
</feature>
<keyword evidence="2" id="KW-0812">Transmembrane</keyword>
<feature type="transmembrane region" description="Helical" evidence="2">
    <location>
        <begin position="266"/>
        <end position="289"/>
    </location>
</feature>